<keyword evidence="19" id="KW-1185">Reference proteome</keyword>
<dbReference type="RefSeq" id="WP_181338862.1">
    <property type="nucleotide sequence ID" value="NZ_JAAKDE010000004.1"/>
</dbReference>
<sequence>MAAAGVNWRKLNCEEKQLELPLLPLRGVIVFPYLIIHLDVGREKSVSALEEAMVNNRLIVLAAQLQAKTNEPEPHDIYKLGTLAEVKQLLKLPDGTLRVLVEGLSRVQVKEFVQRDPHYRVLVEKVEEDVVKSPELEALMRTTFFQFEQYIKNSKRVQPEVLASVSSIEEPGRLADVIASHLNLKVEDKQALLEAISPRERLEKLYAILLNELEIIEMERRIHLRVRKQMEKTQKEYYLREQMKAIQKELGEKDERMAEADELRARVEEQDLPEEVRERALKEIDRLEKMPPMVAEAAVVRNYLDWLLSLPWNIYTEDHLDLERAEQILNEDHYGLDKVKERILEFLAVRKLTQNLKGPILCLVGPPGVGKTSLARSVARAMGRKFVRFSLGGVRDEAEIRGHRRTYVGAMPGKIIQSMRQVGSKNPVLLLDEIDKMSMDFRGDPSAALLEVLDPEQNNAFGDHYLEVTFDLSQVFFITTANTTYNIPRPLLDRMEIIQIAGYTEDEKMEIAKKHLLPKQLKVHGLTKEQLLLTDAALTEVIRSYTRESGVRNLERELATICRKTARQLVSNQATTVRVGKQNLHKFLGIPKFRYGLKEEGDRVGVATGLAWTEVGGDILTIEVSAIKGKGNLLLTGKLGEVMRESAQAAVSYIRSRARAFGIDENFHENIDLHIHVPEGAIPKDGPSAGITMATAVVSALSGVPVRSDVAMTGEITLRGRVLPIGGLKEKVLAAHRAGINTVIIPKENQKDMEEIPAPVARKLRFVLVEEMDAVLKEALATSAVAEDVG</sequence>
<dbReference type="EMBL" id="JAAKDE010000004">
    <property type="protein sequence ID" value="MBA2132409.1"/>
    <property type="molecule type" value="Genomic_DNA"/>
</dbReference>
<name>A0A8J6LLH3_9FIRM</name>
<keyword evidence="2 9" id="KW-0963">Cytoplasm</keyword>
<evidence type="ECO:0000256" key="14">
    <source>
        <dbReference type="RuleBase" id="RU000591"/>
    </source>
</evidence>
<evidence type="ECO:0000256" key="12">
    <source>
        <dbReference type="PIRSR" id="PIRSR001174-2"/>
    </source>
</evidence>
<dbReference type="EC" id="3.4.21.53" evidence="9 10"/>
<dbReference type="PIRSF" id="PIRSF001174">
    <property type="entry name" value="Lon_proteas"/>
    <property type="match status" value="1"/>
</dbReference>
<protein>
    <recommendedName>
        <fullName evidence="9 10">Lon protease</fullName>
        <ecNumber evidence="9 10">3.4.21.53</ecNumber>
    </recommendedName>
    <alternativeName>
        <fullName evidence="9">ATP-dependent protease La</fullName>
    </alternativeName>
</protein>
<dbReference type="InterPro" id="IPR004815">
    <property type="entry name" value="Lon_bac/euk-typ"/>
</dbReference>
<dbReference type="InterPro" id="IPR014721">
    <property type="entry name" value="Ribsml_uS5_D2-typ_fold_subgr"/>
</dbReference>
<dbReference type="Proteomes" id="UP000657177">
    <property type="component" value="Unassembled WGS sequence"/>
</dbReference>
<dbReference type="NCBIfam" id="NF008053">
    <property type="entry name" value="PRK10787.1"/>
    <property type="match status" value="1"/>
</dbReference>
<organism evidence="18 19">
    <name type="scientific">Capillibacterium thermochitinicola</name>
    <dbReference type="NCBI Taxonomy" id="2699427"/>
    <lineage>
        <taxon>Bacteria</taxon>
        <taxon>Bacillati</taxon>
        <taxon>Bacillota</taxon>
        <taxon>Capillibacterium</taxon>
    </lineage>
</organism>
<dbReference type="InterPro" id="IPR027543">
    <property type="entry name" value="Lon_bac"/>
</dbReference>
<dbReference type="GO" id="GO:0043565">
    <property type="term" value="F:sequence-specific DNA binding"/>
    <property type="evidence" value="ECO:0007669"/>
    <property type="project" value="UniProtKB-UniRule"/>
</dbReference>
<dbReference type="NCBIfam" id="TIGR00763">
    <property type="entry name" value="lon"/>
    <property type="match status" value="1"/>
</dbReference>
<dbReference type="GO" id="GO:0004252">
    <property type="term" value="F:serine-type endopeptidase activity"/>
    <property type="evidence" value="ECO:0007669"/>
    <property type="project" value="UniProtKB-UniRule"/>
</dbReference>
<feature type="domain" description="Lon N-terminal" evidence="17">
    <location>
        <begin position="20"/>
        <end position="213"/>
    </location>
</feature>
<comment type="similarity">
    <text evidence="9 10 13 14">Belongs to the peptidase S16 family.</text>
</comment>
<dbReference type="SUPFAM" id="SSF54211">
    <property type="entry name" value="Ribosomal protein S5 domain 2-like"/>
    <property type="match status" value="1"/>
</dbReference>
<dbReference type="InterPro" id="IPR008269">
    <property type="entry name" value="Lon_proteolytic"/>
</dbReference>
<proteinExistence type="evidence at transcript level"/>
<dbReference type="Gene3D" id="1.20.58.1480">
    <property type="match status" value="1"/>
</dbReference>
<dbReference type="Gene3D" id="3.40.50.300">
    <property type="entry name" value="P-loop containing nucleotide triphosphate hydrolases"/>
    <property type="match status" value="1"/>
</dbReference>
<keyword evidence="15" id="KW-0175">Coiled coil</keyword>
<dbReference type="InterPro" id="IPR046336">
    <property type="entry name" value="Lon_prtase_N_sf"/>
</dbReference>
<dbReference type="PROSITE" id="PS01046">
    <property type="entry name" value="LON_SER"/>
    <property type="match status" value="1"/>
</dbReference>
<feature type="coiled-coil region" evidence="15">
    <location>
        <begin position="243"/>
        <end position="270"/>
    </location>
</feature>
<comment type="subcellular location">
    <subcellularLocation>
        <location evidence="1 9 10">Cytoplasm</location>
    </subcellularLocation>
</comment>
<evidence type="ECO:0000313" key="18">
    <source>
        <dbReference type="EMBL" id="MBA2132409.1"/>
    </source>
</evidence>
<dbReference type="Pfam" id="PF00004">
    <property type="entry name" value="AAA"/>
    <property type="match status" value="1"/>
</dbReference>
<evidence type="ECO:0000256" key="5">
    <source>
        <dbReference type="ARBA" id="ARBA00022801"/>
    </source>
</evidence>
<evidence type="ECO:0000256" key="11">
    <source>
        <dbReference type="PIRSR" id="PIRSR001174-1"/>
    </source>
</evidence>
<dbReference type="PROSITE" id="PS51787">
    <property type="entry name" value="LON_N"/>
    <property type="match status" value="1"/>
</dbReference>
<dbReference type="InterPro" id="IPR015947">
    <property type="entry name" value="PUA-like_sf"/>
</dbReference>
<keyword evidence="5 9" id="KW-0378">Hydrolase</keyword>
<dbReference type="GO" id="GO:0005524">
    <property type="term" value="F:ATP binding"/>
    <property type="evidence" value="ECO:0007669"/>
    <property type="project" value="UniProtKB-UniRule"/>
</dbReference>
<dbReference type="GO" id="GO:0005737">
    <property type="term" value="C:cytoplasm"/>
    <property type="evidence" value="ECO:0007669"/>
    <property type="project" value="UniProtKB-SubCell"/>
</dbReference>
<dbReference type="InterPro" id="IPR027065">
    <property type="entry name" value="Lon_Prtase"/>
</dbReference>
<evidence type="ECO:0000256" key="10">
    <source>
        <dbReference type="PIRNR" id="PIRNR001174"/>
    </source>
</evidence>
<comment type="induction">
    <text evidence="9">By heat shock.</text>
</comment>
<evidence type="ECO:0000256" key="4">
    <source>
        <dbReference type="ARBA" id="ARBA00022741"/>
    </source>
</evidence>
<keyword evidence="6 9" id="KW-0720">Serine protease</keyword>
<dbReference type="GO" id="GO:0016887">
    <property type="term" value="F:ATP hydrolysis activity"/>
    <property type="evidence" value="ECO:0007669"/>
    <property type="project" value="UniProtKB-UniRule"/>
</dbReference>
<keyword evidence="7 9" id="KW-0067">ATP-binding</keyword>
<evidence type="ECO:0000256" key="9">
    <source>
        <dbReference type="HAMAP-Rule" id="MF_01973"/>
    </source>
</evidence>
<dbReference type="GO" id="GO:0006515">
    <property type="term" value="P:protein quality control for misfolded or incompletely synthesized proteins"/>
    <property type="evidence" value="ECO:0007669"/>
    <property type="project" value="UniProtKB-UniRule"/>
</dbReference>
<evidence type="ECO:0000256" key="2">
    <source>
        <dbReference type="ARBA" id="ARBA00022490"/>
    </source>
</evidence>
<dbReference type="InterPro" id="IPR003593">
    <property type="entry name" value="AAA+_ATPase"/>
</dbReference>
<evidence type="ECO:0000256" key="13">
    <source>
        <dbReference type="PROSITE-ProRule" id="PRU01122"/>
    </source>
</evidence>
<dbReference type="SUPFAM" id="SSF52540">
    <property type="entry name" value="P-loop containing nucleoside triphosphate hydrolases"/>
    <property type="match status" value="1"/>
</dbReference>
<evidence type="ECO:0000256" key="15">
    <source>
        <dbReference type="SAM" id="Coils"/>
    </source>
</evidence>
<dbReference type="Pfam" id="PF05362">
    <property type="entry name" value="Lon_C"/>
    <property type="match status" value="1"/>
</dbReference>
<dbReference type="FunFam" id="3.30.230.10:FF:000010">
    <property type="entry name" value="Lon protease"/>
    <property type="match status" value="1"/>
</dbReference>
<dbReference type="GO" id="GO:0004176">
    <property type="term" value="F:ATP-dependent peptidase activity"/>
    <property type="evidence" value="ECO:0007669"/>
    <property type="project" value="UniProtKB-UniRule"/>
</dbReference>
<dbReference type="Gene3D" id="1.10.8.60">
    <property type="match status" value="1"/>
</dbReference>
<dbReference type="Pfam" id="PF02190">
    <property type="entry name" value="LON_substr_bdg"/>
    <property type="match status" value="1"/>
</dbReference>
<dbReference type="GO" id="GO:0034605">
    <property type="term" value="P:cellular response to heat"/>
    <property type="evidence" value="ECO:0007669"/>
    <property type="project" value="UniProtKB-UniRule"/>
</dbReference>
<evidence type="ECO:0000256" key="7">
    <source>
        <dbReference type="ARBA" id="ARBA00022840"/>
    </source>
</evidence>
<evidence type="ECO:0000256" key="8">
    <source>
        <dbReference type="ARBA" id="ARBA00023016"/>
    </source>
</evidence>
<evidence type="ECO:0000256" key="3">
    <source>
        <dbReference type="ARBA" id="ARBA00022670"/>
    </source>
</evidence>
<evidence type="ECO:0000256" key="1">
    <source>
        <dbReference type="ARBA" id="ARBA00004496"/>
    </source>
</evidence>
<comment type="function">
    <text evidence="9">ATP-dependent serine protease that mediates the selective degradation of mutant and abnormal proteins as well as certain short-lived regulatory proteins. Required for cellular homeostasis and for survival from DNA damage and developmental changes induced by stress. Degrades polypeptides processively to yield small peptide fragments that are 5 to 10 amino acids long. Binds to DNA in a double-stranded, site-specific manner.</text>
</comment>
<feature type="binding site" evidence="9 12">
    <location>
        <begin position="365"/>
        <end position="372"/>
    </location>
    <ligand>
        <name>ATP</name>
        <dbReference type="ChEBI" id="CHEBI:30616"/>
    </ligand>
</feature>
<reference evidence="18" key="1">
    <citation type="submission" date="2020-06" db="EMBL/GenBank/DDBJ databases">
        <title>Novel chitinolytic bacterium.</title>
        <authorList>
            <person name="Ungkulpasvich U."/>
            <person name="Kosugi A."/>
            <person name="Uke A."/>
        </authorList>
    </citation>
    <scope>NUCLEOTIDE SEQUENCE</scope>
    <source>
        <strain evidence="18">UUS1-1</strain>
    </source>
</reference>
<feature type="active site" evidence="9 11">
    <location>
        <position position="688"/>
    </location>
</feature>
<accession>A0A8J6LLH3</accession>
<dbReference type="InterPro" id="IPR054594">
    <property type="entry name" value="Lon_lid"/>
</dbReference>
<dbReference type="Gene3D" id="3.30.230.10">
    <property type="match status" value="1"/>
</dbReference>
<dbReference type="InterPro" id="IPR003111">
    <property type="entry name" value="Lon_prtase_N"/>
</dbReference>
<evidence type="ECO:0000259" key="16">
    <source>
        <dbReference type="PROSITE" id="PS51786"/>
    </source>
</evidence>
<evidence type="ECO:0000256" key="6">
    <source>
        <dbReference type="ARBA" id="ARBA00022825"/>
    </source>
</evidence>
<dbReference type="HAMAP" id="MF_01973">
    <property type="entry name" value="lon_bact"/>
    <property type="match status" value="1"/>
</dbReference>
<dbReference type="PRINTS" id="PR00830">
    <property type="entry name" value="ENDOLAPTASE"/>
</dbReference>
<dbReference type="FunFam" id="1.20.5.5270:FF:000002">
    <property type="entry name" value="Lon protease homolog"/>
    <property type="match status" value="1"/>
</dbReference>
<gene>
    <name evidence="9 18" type="primary">lon</name>
    <name evidence="18" type="ORF">G5B42_02465</name>
</gene>
<dbReference type="SMART" id="SM00464">
    <property type="entry name" value="LON"/>
    <property type="match status" value="1"/>
</dbReference>
<dbReference type="AlphaFoldDB" id="A0A8J6LLH3"/>
<dbReference type="Gene3D" id="1.20.5.5270">
    <property type="match status" value="1"/>
</dbReference>
<dbReference type="SMART" id="SM00382">
    <property type="entry name" value="AAA"/>
    <property type="match status" value="1"/>
</dbReference>
<dbReference type="Pfam" id="PF22667">
    <property type="entry name" value="Lon_lid"/>
    <property type="match status" value="1"/>
</dbReference>
<dbReference type="SUPFAM" id="SSF88697">
    <property type="entry name" value="PUA domain-like"/>
    <property type="match status" value="1"/>
</dbReference>
<dbReference type="FunFam" id="3.40.50.300:FF:000382">
    <property type="entry name" value="Lon protease homolog 2, peroxisomal"/>
    <property type="match status" value="1"/>
</dbReference>
<keyword evidence="4 9" id="KW-0547">Nucleotide-binding</keyword>
<comment type="caution">
    <text evidence="18">The sequence shown here is derived from an EMBL/GenBank/DDBJ whole genome shotgun (WGS) entry which is preliminary data.</text>
</comment>
<dbReference type="CDD" id="cd19500">
    <property type="entry name" value="RecA-like_Lon"/>
    <property type="match status" value="1"/>
</dbReference>
<feature type="active site" evidence="9 11">
    <location>
        <position position="731"/>
    </location>
</feature>
<comment type="catalytic activity">
    <reaction evidence="9 10 13">
        <text>Hydrolysis of proteins in presence of ATP.</text>
        <dbReference type="EC" id="3.4.21.53"/>
    </reaction>
</comment>
<dbReference type="InterPro" id="IPR008268">
    <property type="entry name" value="Peptidase_S16_AS"/>
</dbReference>
<evidence type="ECO:0000313" key="19">
    <source>
        <dbReference type="Proteomes" id="UP000657177"/>
    </source>
</evidence>
<dbReference type="PROSITE" id="PS51786">
    <property type="entry name" value="LON_PROTEOLYTIC"/>
    <property type="match status" value="1"/>
</dbReference>
<evidence type="ECO:0000259" key="17">
    <source>
        <dbReference type="PROSITE" id="PS51787"/>
    </source>
</evidence>
<dbReference type="PANTHER" id="PTHR10046">
    <property type="entry name" value="ATP DEPENDENT LON PROTEASE FAMILY MEMBER"/>
    <property type="match status" value="1"/>
</dbReference>
<comment type="subunit">
    <text evidence="9 10">Homohexamer. Organized in a ring with a central cavity.</text>
</comment>
<dbReference type="InterPro" id="IPR020568">
    <property type="entry name" value="Ribosomal_Su5_D2-typ_SF"/>
</dbReference>
<dbReference type="Gene3D" id="2.30.130.40">
    <property type="entry name" value="LON domain-like"/>
    <property type="match status" value="1"/>
</dbReference>
<dbReference type="InterPro" id="IPR003959">
    <property type="entry name" value="ATPase_AAA_core"/>
</dbReference>
<keyword evidence="3 9" id="KW-0645">Protease</keyword>
<dbReference type="InterPro" id="IPR027417">
    <property type="entry name" value="P-loop_NTPase"/>
</dbReference>
<keyword evidence="8 9" id="KW-0346">Stress response</keyword>
<feature type="domain" description="Lon proteolytic" evidence="16">
    <location>
        <begin position="601"/>
        <end position="782"/>
    </location>
</feature>